<comment type="caution">
    <text evidence="2">The sequence shown here is derived from an EMBL/GenBank/DDBJ whole genome shotgun (WGS) entry which is preliminary data.</text>
</comment>
<keyword evidence="3" id="KW-1185">Reference proteome</keyword>
<evidence type="ECO:0000256" key="1">
    <source>
        <dbReference type="SAM" id="MobiDB-lite"/>
    </source>
</evidence>
<feature type="region of interest" description="Disordered" evidence="1">
    <location>
        <begin position="1"/>
        <end position="34"/>
    </location>
</feature>
<proteinExistence type="predicted"/>
<reference evidence="2" key="1">
    <citation type="submission" date="2018-05" db="EMBL/GenBank/DDBJ databases">
        <title>Draft genome of Mucuna pruriens seed.</title>
        <authorList>
            <person name="Nnadi N.E."/>
            <person name="Vos R."/>
            <person name="Hasami M.H."/>
            <person name="Devisetty U.K."/>
            <person name="Aguiy J.C."/>
        </authorList>
    </citation>
    <scope>NUCLEOTIDE SEQUENCE [LARGE SCALE GENOMIC DNA]</scope>
    <source>
        <strain evidence="2">JCA_2017</strain>
    </source>
</reference>
<feature type="compositionally biased region" description="Basic and acidic residues" evidence="1">
    <location>
        <begin position="1"/>
        <end position="20"/>
    </location>
</feature>
<evidence type="ECO:0000313" key="3">
    <source>
        <dbReference type="Proteomes" id="UP000257109"/>
    </source>
</evidence>
<protein>
    <submittedName>
        <fullName evidence="2">Uncharacterized protein</fullName>
    </submittedName>
</protein>
<dbReference type="EMBL" id="QJKJ01003690">
    <property type="protein sequence ID" value="RDX97290.1"/>
    <property type="molecule type" value="Genomic_DNA"/>
</dbReference>
<feature type="region of interest" description="Disordered" evidence="1">
    <location>
        <begin position="62"/>
        <end position="86"/>
    </location>
</feature>
<accession>A0A371H3B1</accession>
<sequence>MKREKESKEQRAKEREERAQRKEKKKRKNADSISAKLNYEQLTEQQANEEQTSCIFHIIHPTQRPPQHQHGSHVTPGTTKHRGSGVQGSLIPHTFSLYPLSCSRFSSLWWCTVLQWCFSRSRKYRPKIGKLKTVRGDCLDFQHTLVDLILNPQAIGGEPPPSTMAIIAEDGSI</sequence>
<dbReference type="AlphaFoldDB" id="A0A371H3B1"/>
<organism evidence="2 3">
    <name type="scientific">Mucuna pruriens</name>
    <name type="common">Velvet bean</name>
    <name type="synonym">Dolichos pruriens</name>
    <dbReference type="NCBI Taxonomy" id="157652"/>
    <lineage>
        <taxon>Eukaryota</taxon>
        <taxon>Viridiplantae</taxon>
        <taxon>Streptophyta</taxon>
        <taxon>Embryophyta</taxon>
        <taxon>Tracheophyta</taxon>
        <taxon>Spermatophyta</taxon>
        <taxon>Magnoliopsida</taxon>
        <taxon>eudicotyledons</taxon>
        <taxon>Gunneridae</taxon>
        <taxon>Pentapetalae</taxon>
        <taxon>rosids</taxon>
        <taxon>fabids</taxon>
        <taxon>Fabales</taxon>
        <taxon>Fabaceae</taxon>
        <taxon>Papilionoideae</taxon>
        <taxon>50 kb inversion clade</taxon>
        <taxon>NPAAA clade</taxon>
        <taxon>indigoferoid/millettioid clade</taxon>
        <taxon>Phaseoleae</taxon>
        <taxon>Mucuna</taxon>
    </lineage>
</organism>
<feature type="non-terminal residue" evidence="2">
    <location>
        <position position="1"/>
    </location>
</feature>
<name>A0A371H3B1_MUCPR</name>
<dbReference type="Proteomes" id="UP000257109">
    <property type="component" value="Unassembled WGS sequence"/>
</dbReference>
<gene>
    <name evidence="2" type="ORF">CR513_19948</name>
</gene>
<evidence type="ECO:0000313" key="2">
    <source>
        <dbReference type="EMBL" id="RDX97290.1"/>
    </source>
</evidence>